<evidence type="ECO:0000256" key="1">
    <source>
        <dbReference type="SAM" id="MobiDB-lite"/>
    </source>
</evidence>
<dbReference type="GeneID" id="65086603"/>
<name>A0A1L7TCB7_FUSMA</name>
<dbReference type="PANTHER" id="PTHR46082:SF11">
    <property type="entry name" value="AAA+ ATPASE DOMAIN-CONTAINING PROTEIN-RELATED"/>
    <property type="match status" value="1"/>
</dbReference>
<dbReference type="InterPro" id="IPR000845">
    <property type="entry name" value="Nucleoside_phosphorylase_d"/>
</dbReference>
<dbReference type="Proteomes" id="UP000184255">
    <property type="component" value="Unassembled WGS sequence"/>
</dbReference>
<organism evidence="3 4">
    <name type="scientific">Fusarium mangiferae</name>
    <name type="common">Mango malformation disease fungus</name>
    <dbReference type="NCBI Taxonomy" id="192010"/>
    <lineage>
        <taxon>Eukaryota</taxon>
        <taxon>Fungi</taxon>
        <taxon>Dikarya</taxon>
        <taxon>Ascomycota</taxon>
        <taxon>Pezizomycotina</taxon>
        <taxon>Sordariomycetes</taxon>
        <taxon>Hypocreomycetidae</taxon>
        <taxon>Hypocreales</taxon>
        <taxon>Nectriaceae</taxon>
        <taxon>Fusarium</taxon>
        <taxon>Fusarium fujikuroi species complex</taxon>
    </lineage>
</organism>
<dbReference type="InterPro" id="IPR035994">
    <property type="entry name" value="Nucleoside_phosphorylase_sf"/>
</dbReference>
<protein>
    <recommendedName>
        <fullName evidence="2">Nucleoside phosphorylase domain-containing protein</fullName>
    </recommendedName>
</protein>
<dbReference type="VEuPathDB" id="FungiDB:FMAN_07342"/>
<dbReference type="CDD" id="cd09008">
    <property type="entry name" value="MTAN"/>
    <property type="match status" value="1"/>
</dbReference>
<dbReference type="GO" id="GO:0009116">
    <property type="term" value="P:nucleoside metabolic process"/>
    <property type="evidence" value="ECO:0007669"/>
    <property type="project" value="InterPro"/>
</dbReference>
<evidence type="ECO:0000259" key="2">
    <source>
        <dbReference type="Pfam" id="PF01048"/>
    </source>
</evidence>
<reference evidence="4" key="1">
    <citation type="journal article" date="2016" name="Genome Biol. Evol.">
        <title>Comparative 'omics' of the Fusarium fujikuroi species complex highlights differences in genetic potential and metabolite synthesis.</title>
        <authorList>
            <person name="Niehaus E.-M."/>
            <person name="Muensterkoetter M."/>
            <person name="Proctor R.H."/>
            <person name="Brown D.W."/>
            <person name="Sharon A."/>
            <person name="Idan Y."/>
            <person name="Oren-Young L."/>
            <person name="Sieber C.M."/>
            <person name="Novak O."/>
            <person name="Pencik A."/>
            <person name="Tarkowska D."/>
            <person name="Hromadova K."/>
            <person name="Freeman S."/>
            <person name="Maymon M."/>
            <person name="Elazar M."/>
            <person name="Youssef S.A."/>
            <person name="El-Shabrawy E.S.M."/>
            <person name="Shalaby A.B.A."/>
            <person name="Houterman P."/>
            <person name="Brock N.L."/>
            <person name="Burkhardt I."/>
            <person name="Tsavkelova E.A."/>
            <person name="Dickschat J.S."/>
            <person name="Galuszka P."/>
            <person name="Gueldener U."/>
            <person name="Tudzynski B."/>
        </authorList>
    </citation>
    <scope>NUCLEOTIDE SEQUENCE [LARGE SCALE GENOMIC DNA]</scope>
    <source>
        <strain evidence="4">MRC7560</strain>
    </source>
</reference>
<dbReference type="Pfam" id="PF01048">
    <property type="entry name" value="PNP_UDP_1"/>
    <property type="match status" value="1"/>
</dbReference>
<evidence type="ECO:0000313" key="4">
    <source>
        <dbReference type="Proteomes" id="UP000184255"/>
    </source>
</evidence>
<evidence type="ECO:0000313" key="3">
    <source>
        <dbReference type="EMBL" id="CVK92446.1"/>
    </source>
</evidence>
<dbReference type="Gene3D" id="3.40.50.1580">
    <property type="entry name" value="Nucleoside phosphorylase domain"/>
    <property type="match status" value="1"/>
</dbReference>
<comment type="caution">
    <text evidence="3">The sequence shown here is derived from an EMBL/GenBank/DDBJ whole genome shotgun (WGS) entry which is preliminary data.</text>
</comment>
<dbReference type="PANTHER" id="PTHR46082">
    <property type="entry name" value="ATP/GTP-BINDING PROTEIN-RELATED"/>
    <property type="match status" value="1"/>
</dbReference>
<dbReference type="GO" id="GO:0003824">
    <property type="term" value="F:catalytic activity"/>
    <property type="evidence" value="ECO:0007669"/>
    <property type="project" value="InterPro"/>
</dbReference>
<feature type="compositionally biased region" description="Low complexity" evidence="1">
    <location>
        <begin position="303"/>
        <end position="314"/>
    </location>
</feature>
<dbReference type="EMBL" id="FCQH01000005">
    <property type="protein sequence ID" value="CVK92446.1"/>
    <property type="molecule type" value="Genomic_DNA"/>
</dbReference>
<dbReference type="AlphaFoldDB" id="A0A1L7TCB7"/>
<sequence>MKDQTLLNVPRNEYSVGWICALPVELAAAKSMLDALHETFDQHIHDSNTYIFGSIGPHNIALACLPYKGTGTSNAAIAATHLRRSFPSITLMLMVGIGGGIPGPHNPRLGDVVVGSEVIQYDLGKSFDDHFQRKGTNQRPHSNARTALSRFKAGHDAHQNNIPNILRQLDQYAAPDPTLDVLFCNRCEPLSTNDCEFCDELNHVQRASRSTEPRIHYGKIASGNRVVRNATERDEIAQEPDVLCIDMEAAGVMDSYPCLSIRGLSDYADAHKNDVWQEYAACTAAACAKEFLSIMPRRKIPESASASNTSQSSSHEQQRRAPSGQRTTHKVTAHGMTVGDNARQLVLCGAGGEVDASYLTAGDNCWQVIGSEALMSSICNSQQPQNIRYLDDGDSKTQLMDECVSGPGRQ</sequence>
<dbReference type="InterPro" id="IPR053137">
    <property type="entry name" value="NLR-like"/>
</dbReference>
<gene>
    <name evidence="3" type="ORF">FMAN_07342</name>
</gene>
<proteinExistence type="predicted"/>
<accession>A0A1L7TCB7</accession>
<dbReference type="SUPFAM" id="SSF53167">
    <property type="entry name" value="Purine and uridine phosphorylases"/>
    <property type="match status" value="1"/>
</dbReference>
<dbReference type="RefSeq" id="XP_041681564.1">
    <property type="nucleotide sequence ID" value="XM_041830951.1"/>
</dbReference>
<keyword evidence="4" id="KW-1185">Reference proteome</keyword>
<feature type="domain" description="Nucleoside phosphorylase" evidence="2">
    <location>
        <begin position="16"/>
        <end position="286"/>
    </location>
</feature>
<feature type="region of interest" description="Disordered" evidence="1">
    <location>
        <begin position="302"/>
        <end position="332"/>
    </location>
</feature>